<feature type="compositionally biased region" description="Low complexity" evidence="1">
    <location>
        <begin position="936"/>
        <end position="954"/>
    </location>
</feature>
<comment type="caution">
    <text evidence="2">The sequence shown here is derived from an EMBL/GenBank/DDBJ whole genome shotgun (WGS) entry which is preliminary data.</text>
</comment>
<reference evidence="2" key="1">
    <citation type="thesis" date="2020" institute="ProQuest LLC" country="789 East Eisenhower Parkway, Ann Arbor, MI, USA">
        <title>Comparative Genomics and Chromosome Evolution.</title>
        <authorList>
            <person name="Mudd A.B."/>
        </authorList>
    </citation>
    <scope>NUCLEOTIDE SEQUENCE</scope>
    <source>
        <strain evidence="2">237g6f4</strain>
        <tissue evidence="2">Blood</tissue>
    </source>
</reference>
<dbReference type="Gene3D" id="1.25.10.10">
    <property type="entry name" value="Leucine-rich Repeat Variant"/>
    <property type="match status" value="1"/>
</dbReference>
<dbReference type="Pfam" id="PF13646">
    <property type="entry name" value="HEAT_2"/>
    <property type="match status" value="1"/>
</dbReference>
<dbReference type="GO" id="GO:0016491">
    <property type="term" value="F:oxidoreductase activity"/>
    <property type="evidence" value="ECO:0007669"/>
    <property type="project" value="TreeGrafter"/>
</dbReference>
<feature type="region of interest" description="Disordered" evidence="1">
    <location>
        <begin position="136"/>
        <end position="157"/>
    </location>
</feature>
<evidence type="ECO:0000256" key="1">
    <source>
        <dbReference type="SAM" id="MobiDB-lite"/>
    </source>
</evidence>
<dbReference type="InterPro" id="IPR011989">
    <property type="entry name" value="ARM-like"/>
</dbReference>
<accession>A0AAV7ALX3</accession>
<dbReference type="EMBL" id="WNYA01000007">
    <property type="protein sequence ID" value="KAG8561016.1"/>
    <property type="molecule type" value="Genomic_DNA"/>
</dbReference>
<feature type="region of interest" description="Disordered" evidence="1">
    <location>
        <begin position="100"/>
        <end position="119"/>
    </location>
</feature>
<feature type="compositionally biased region" description="Polar residues" evidence="1">
    <location>
        <begin position="955"/>
        <end position="969"/>
    </location>
</feature>
<evidence type="ECO:0000313" key="2">
    <source>
        <dbReference type="EMBL" id="KAG8561017.1"/>
    </source>
</evidence>
<protein>
    <recommendedName>
        <fullName evidence="4">HEAT repeat-containing protein 4</fullName>
    </recommendedName>
</protein>
<dbReference type="EMBL" id="WNYA01000007">
    <property type="protein sequence ID" value="KAG8561017.1"/>
    <property type="molecule type" value="Genomic_DNA"/>
</dbReference>
<name>A0AAV7ALX3_ENGPU</name>
<dbReference type="PANTHER" id="PTHR12697:SF20">
    <property type="entry name" value="HEAT REPEAT-CONTAINING PROTEIN 4"/>
    <property type="match status" value="1"/>
</dbReference>
<gene>
    <name evidence="2" type="ORF">GDO81_015217</name>
</gene>
<dbReference type="SUPFAM" id="SSF48371">
    <property type="entry name" value="ARM repeat"/>
    <property type="match status" value="1"/>
</dbReference>
<keyword evidence="3" id="KW-1185">Reference proteome</keyword>
<dbReference type="InterPro" id="IPR016024">
    <property type="entry name" value="ARM-type_fold"/>
</dbReference>
<feature type="compositionally biased region" description="Basic and acidic residues" evidence="1">
    <location>
        <begin position="139"/>
        <end position="150"/>
    </location>
</feature>
<sequence length="969" mass="110285">MKRPTLYCEQNVFCLDPCKINAIPSQKHLSMTESHTSSQHYLKCQEIYIQKIAGDLRFSKEVIKDRGLASLSYQEWDAKDLYNALDVIPQRGMKTFLKTQPKQHKLQQKPNHVSYVEPSAPTKKLKSKSCILFGNSPWRKPEDEQRHDGSGENLKPQTFLTEESNLLTRREKVPYKENLIKSDNSTDVLSRLTKPTARWIVGHHIESKDAKEKLSKQYGSSITTELINDEHMTKEDFTTFKDLAKYKPEDHKDIKQECKPETLLPVFYKIPGFVSPQKQVQEAGGKNKTAESLAVKHFELSPPLKLQDLMNPKAGKHVFDTENDFERELYSGANKIIHQKDTNQMKYIVMESNSRYEKHVQQSVPRSYKKWISDDEKADTDQPFRPQKGAQRWVALPTVVVDMIERHPQKETSNTVKSERDQELKEINPGVLNKKKVLENIASQWRSAWLLSASWKEVTLEQLTRDLGNVHNSHKISALITMASSAIAAPQKIAFPAEIINLVSNALQDKDGLVRMAAALCQYLIQEVSDEARKIMNTSLEIGTDADSWTAAQCLALEGNHSYLVIKRILEQLFATNKKETQEQALYILRELSKHTNLIHAMLGEALNSGNWGERIMSCKLLSILNGNISQGVKNKLSQLMWNDWSPAVRGAAAKALGQLDQGKEVHDQIRKHLDSDSWKTQVEALSLIGFLQIMTAQLLPGFLQCFDSDFSAVRRQACRAAGLLQIKDEMVMNCLYQLVQNDPVWKIKAHAIKALGKIGHITPRVKELLLWALRLKEPGVRIEAYRCIEVLNLCDDEVQHALQDRLILETHELARRQLKQTLTAFNLPHNGNQEMMSQVKHQLSKLCQKKVLFPKVLKMDEDLASGQTEPEPVQLQTVDWKMQEQGFRWDIVDKDFSGQSCPSAMSGMEYKSTDTELQVLMDNDSRPLSHQTVSTTHLTAETPTTTDGTSHSTNMFHTNLNSSTEIKL</sequence>
<dbReference type="PANTHER" id="PTHR12697">
    <property type="entry name" value="PBS LYASE HEAT-LIKE PROTEIN"/>
    <property type="match status" value="1"/>
</dbReference>
<feature type="region of interest" description="Disordered" evidence="1">
    <location>
        <begin position="928"/>
        <end position="969"/>
    </location>
</feature>
<evidence type="ECO:0008006" key="4">
    <source>
        <dbReference type="Google" id="ProtNLM"/>
    </source>
</evidence>
<organism evidence="2 3">
    <name type="scientific">Engystomops pustulosus</name>
    <name type="common">Tungara frog</name>
    <name type="synonym">Physalaemus pustulosus</name>
    <dbReference type="NCBI Taxonomy" id="76066"/>
    <lineage>
        <taxon>Eukaryota</taxon>
        <taxon>Metazoa</taxon>
        <taxon>Chordata</taxon>
        <taxon>Craniata</taxon>
        <taxon>Vertebrata</taxon>
        <taxon>Euteleostomi</taxon>
        <taxon>Amphibia</taxon>
        <taxon>Batrachia</taxon>
        <taxon>Anura</taxon>
        <taxon>Neobatrachia</taxon>
        <taxon>Hyloidea</taxon>
        <taxon>Leptodactylidae</taxon>
        <taxon>Leiuperinae</taxon>
        <taxon>Engystomops</taxon>
    </lineage>
</organism>
<dbReference type="AlphaFoldDB" id="A0AAV7ALX3"/>
<dbReference type="Proteomes" id="UP000824782">
    <property type="component" value="Unassembled WGS sequence"/>
</dbReference>
<evidence type="ECO:0000313" key="3">
    <source>
        <dbReference type="Proteomes" id="UP000824782"/>
    </source>
</evidence>
<proteinExistence type="predicted"/>